<comment type="caution">
    <text evidence="1">The sequence shown here is derived from an EMBL/GenBank/DDBJ whole genome shotgun (WGS) entry which is preliminary data.</text>
</comment>
<evidence type="ECO:0000313" key="2">
    <source>
        <dbReference type="Proteomes" id="UP000689195"/>
    </source>
</evidence>
<keyword evidence="2" id="KW-1185">Reference proteome</keyword>
<dbReference type="InterPro" id="IPR006212">
    <property type="entry name" value="Furin_repeat"/>
</dbReference>
<dbReference type="OrthoDB" id="300641at2759"/>
<protein>
    <submittedName>
        <fullName evidence="1">Uncharacterized protein</fullName>
    </submittedName>
</protein>
<organism evidence="1 2">
    <name type="scientific">Paramecium pentaurelia</name>
    <dbReference type="NCBI Taxonomy" id="43138"/>
    <lineage>
        <taxon>Eukaryota</taxon>
        <taxon>Sar</taxon>
        <taxon>Alveolata</taxon>
        <taxon>Ciliophora</taxon>
        <taxon>Intramacronucleata</taxon>
        <taxon>Oligohymenophorea</taxon>
        <taxon>Peniculida</taxon>
        <taxon>Parameciidae</taxon>
        <taxon>Paramecium</taxon>
    </lineage>
</organism>
<proteinExistence type="predicted"/>
<gene>
    <name evidence="1" type="ORF">PPENT_87.1.T0210419</name>
</gene>
<name>A0A8S1TH15_9CILI</name>
<reference evidence="1" key="1">
    <citation type="submission" date="2021-01" db="EMBL/GenBank/DDBJ databases">
        <authorList>
            <consortium name="Genoscope - CEA"/>
            <person name="William W."/>
        </authorList>
    </citation>
    <scope>NUCLEOTIDE SEQUENCE</scope>
</reference>
<dbReference type="CDD" id="cd00064">
    <property type="entry name" value="FU"/>
    <property type="match status" value="1"/>
</dbReference>
<dbReference type="EMBL" id="CAJJDO010000021">
    <property type="protein sequence ID" value="CAD8151560.1"/>
    <property type="molecule type" value="Genomic_DNA"/>
</dbReference>
<accession>A0A8S1TH15</accession>
<evidence type="ECO:0000313" key="1">
    <source>
        <dbReference type="EMBL" id="CAD8151560.1"/>
    </source>
</evidence>
<dbReference type="Proteomes" id="UP000689195">
    <property type="component" value="Unassembled WGS sequence"/>
</dbReference>
<sequence>MKVLGFSMDSSQVLQKKSFHLKNIFLFKLLEEILKYKLNKQTSKFYIFENKILSYIPGQIQYPQSCYDRPDQFFELIQSREQKPCNFQNDQITDLPDVKIQYQDIYEFLSQNTNCQQCLLAGWIKILEINNNSYEIQFLLFKLMGSFQYPQLTQENLCAIFIIIQLSTQINQIILTTQSYTLLVVNIDFSTNPYLKKVEFEVTNDIQLWHYLLVEKSDQFISITITFYQGYNQEKFSLEVVQFQMVQFKLLYGNIFQSKSNYLTLQLTGFQFFNCLDFNNLQINCHQTCKECYGPKKDDCLSCYEYSNRRYISEYQVLFVNIELLIRIMNVLIIKHYNQIKLIPSIITNPLITCLECILNPNLWIHTLLCQTSFLVHQDGSVTKYFNEENLQYVFAGDELRYCLNCNLKAPYDLIEAQLIFKNFCSASQSINKNCYLCMNIC</sequence>
<dbReference type="AlphaFoldDB" id="A0A8S1TH15"/>